<accession>A0AAD5P6P8</accession>
<feature type="transmembrane region" description="Helical" evidence="1">
    <location>
        <begin position="20"/>
        <end position="41"/>
    </location>
</feature>
<keyword evidence="1" id="KW-1133">Transmembrane helix</keyword>
<reference evidence="2" key="1">
    <citation type="journal article" date="2022" name="IScience">
        <title>Evolution of zygomycete secretomes and the origins of terrestrial fungal ecologies.</title>
        <authorList>
            <person name="Chang Y."/>
            <person name="Wang Y."/>
            <person name="Mondo S."/>
            <person name="Ahrendt S."/>
            <person name="Andreopoulos W."/>
            <person name="Barry K."/>
            <person name="Beard J."/>
            <person name="Benny G.L."/>
            <person name="Blankenship S."/>
            <person name="Bonito G."/>
            <person name="Cuomo C."/>
            <person name="Desiro A."/>
            <person name="Gervers K.A."/>
            <person name="Hundley H."/>
            <person name="Kuo A."/>
            <person name="LaButti K."/>
            <person name="Lang B.F."/>
            <person name="Lipzen A."/>
            <person name="O'Donnell K."/>
            <person name="Pangilinan J."/>
            <person name="Reynolds N."/>
            <person name="Sandor L."/>
            <person name="Smith M.E."/>
            <person name="Tsang A."/>
            <person name="Grigoriev I.V."/>
            <person name="Stajich J.E."/>
            <person name="Spatafora J.W."/>
        </authorList>
    </citation>
    <scope>NUCLEOTIDE SEQUENCE</scope>
    <source>
        <strain evidence="2">RSA 2281</strain>
    </source>
</reference>
<organism evidence="2 3">
    <name type="scientific">Phascolomyces articulosus</name>
    <dbReference type="NCBI Taxonomy" id="60185"/>
    <lineage>
        <taxon>Eukaryota</taxon>
        <taxon>Fungi</taxon>
        <taxon>Fungi incertae sedis</taxon>
        <taxon>Mucoromycota</taxon>
        <taxon>Mucoromycotina</taxon>
        <taxon>Mucoromycetes</taxon>
        <taxon>Mucorales</taxon>
        <taxon>Lichtheimiaceae</taxon>
        <taxon>Phascolomyces</taxon>
    </lineage>
</organism>
<evidence type="ECO:0000256" key="1">
    <source>
        <dbReference type="SAM" id="Phobius"/>
    </source>
</evidence>
<keyword evidence="3" id="KW-1185">Reference proteome</keyword>
<feature type="transmembrane region" description="Helical" evidence="1">
    <location>
        <begin position="48"/>
        <end position="74"/>
    </location>
</feature>
<reference evidence="2" key="2">
    <citation type="submission" date="2023-02" db="EMBL/GenBank/DDBJ databases">
        <authorList>
            <consortium name="DOE Joint Genome Institute"/>
            <person name="Mondo S.J."/>
            <person name="Chang Y."/>
            <person name="Wang Y."/>
            <person name="Ahrendt S."/>
            <person name="Andreopoulos W."/>
            <person name="Barry K."/>
            <person name="Beard J."/>
            <person name="Benny G.L."/>
            <person name="Blankenship S."/>
            <person name="Bonito G."/>
            <person name="Cuomo C."/>
            <person name="Desiro A."/>
            <person name="Gervers K.A."/>
            <person name="Hundley H."/>
            <person name="Kuo A."/>
            <person name="LaButti K."/>
            <person name="Lang B.F."/>
            <person name="Lipzen A."/>
            <person name="O'Donnell K."/>
            <person name="Pangilinan J."/>
            <person name="Reynolds N."/>
            <person name="Sandor L."/>
            <person name="Smith M.W."/>
            <person name="Tsang A."/>
            <person name="Grigoriev I.V."/>
            <person name="Stajich J.E."/>
            <person name="Spatafora J.W."/>
        </authorList>
    </citation>
    <scope>NUCLEOTIDE SEQUENCE</scope>
    <source>
        <strain evidence="2">RSA 2281</strain>
    </source>
</reference>
<keyword evidence="1" id="KW-0812">Transmembrane</keyword>
<sequence length="80" mass="9506">MLLASGCWIQSTYGLFYKCLYFFYLAIFFDHFTFSLNNFLITQCRYPIISLFIIIIFLIHISHYSSFIVMVYGITTIYSP</sequence>
<dbReference type="EMBL" id="JAIXMP010000077">
    <property type="protein sequence ID" value="KAI9243280.1"/>
    <property type="molecule type" value="Genomic_DNA"/>
</dbReference>
<dbReference type="Proteomes" id="UP001209540">
    <property type="component" value="Unassembled WGS sequence"/>
</dbReference>
<evidence type="ECO:0000313" key="2">
    <source>
        <dbReference type="EMBL" id="KAI9243280.1"/>
    </source>
</evidence>
<proteinExistence type="predicted"/>
<protein>
    <submittedName>
        <fullName evidence="2">Uncharacterized protein</fullName>
    </submittedName>
</protein>
<keyword evidence="1" id="KW-0472">Membrane</keyword>
<dbReference type="AlphaFoldDB" id="A0AAD5P6P8"/>
<evidence type="ECO:0000313" key="3">
    <source>
        <dbReference type="Proteomes" id="UP001209540"/>
    </source>
</evidence>
<comment type="caution">
    <text evidence="2">The sequence shown here is derived from an EMBL/GenBank/DDBJ whole genome shotgun (WGS) entry which is preliminary data.</text>
</comment>
<name>A0AAD5P6P8_9FUNG</name>
<gene>
    <name evidence="2" type="ORF">BDA99DRAFT_530729</name>
</gene>